<protein>
    <submittedName>
        <fullName evidence="1">Uncharacterized protein</fullName>
    </submittedName>
</protein>
<comment type="caution">
    <text evidence="1">The sequence shown here is derived from an EMBL/GenBank/DDBJ whole genome shotgun (WGS) entry which is preliminary data.</text>
</comment>
<reference evidence="1 2" key="2">
    <citation type="journal article" date="2019" name="G3 (Bethesda)">
        <title>Hybrid Assembly of the Genome of the Entomopathogenic Nematode Steinernema carpocapsae Identifies the X-Chromosome.</title>
        <authorList>
            <person name="Serra L."/>
            <person name="Macchietto M."/>
            <person name="Macias-Munoz A."/>
            <person name="McGill C.J."/>
            <person name="Rodriguez I.M."/>
            <person name="Rodriguez B."/>
            <person name="Murad R."/>
            <person name="Mortazavi A."/>
        </authorList>
    </citation>
    <scope>NUCLEOTIDE SEQUENCE [LARGE SCALE GENOMIC DNA]</scope>
    <source>
        <strain evidence="1 2">ALL</strain>
    </source>
</reference>
<keyword evidence="2" id="KW-1185">Reference proteome</keyword>
<sequence length="66" mass="7831">MVEHGIHRNRRKFQIVRTNDRLLLPCNLLLHRHEERFDDAGLKFDLENDVNFLDNTGNFAIEGENI</sequence>
<gene>
    <name evidence="1" type="ORF">L596_007858</name>
</gene>
<accession>A0A4U5PAQ4</accession>
<dbReference type="Proteomes" id="UP000298663">
    <property type="component" value="Unassembled WGS sequence"/>
</dbReference>
<evidence type="ECO:0000313" key="1">
    <source>
        <dbReference type="EMBL" id="TKR93392.1"/>
    </source>
</evidence>
<dbReference type="EMBL" id="AZBU02000002">
    <property type="protein sequence ID" value="TKR93392.1"/>
    <property type="molecule type" value="Genomic_DNA"/>
</dbReference>
<reference evidence="1 2" key="1">
    <citation type="journal article" date="2015" name="Genome Biol.">
        <title>Comparative genomics of Steinernema reveals deeply conserved gene regulatory networks.</title>
        <authorList>
            <person name="Dillman A.R."/>
            <person name="Macchietto M."/>
            <person name="Porter C.F."/>
            <person name="Rogers A."/>
            <person name="Williams B."/>
            <person name="Antoshechkin I."/>
            <person name="Lee M.M."/>
            <person name="Goodwin Z."/>
            <person name="Lu X."/>
            <person name="Lewis E.E."/>
            <person name="Goodrich-Blair H."/>
            <person name="Stock S.P."/>
            <person name="Adams B.J."/>
            <person name="Sternberg P.W."/>
            <person name="Mortazavi A."/>
        </authorList>
    </citation>
    <scope>NUCLEOTIDE SEQUENCE [LARGE SCALE GENOMIC DNA]</scope>
    <source>
        <strain evidence="1 2">ALL</strain>
    </source>
</reference>
<proteinExistence type="predicted"/>
<name>A0A4U5PAQ4_STECR</name>
<evidence type="ECO:0000313" key="2">
    <source>
        <dbReference type="Proteomes" id="UP000298663"/>
    </source>
</evidence>
<organism evidence="1 2">
    <name type="scientific">Steinernema carpocapsae</name>
    <name type="common">Entomopathogenic nematode</name>
    <dbReference type="NCBI Taxonomy" id="34508"/>
    <lineage>
        <taxon>Eukaryota</taxon>
        <taxon>Metazoa</taxon>
        <taxon>Ecdysozoa</taxon>
        <taxon>Nematoda</taxon>
        <taxon>Chromadorea</taxon>
        <taxon>Rhabditida</taxon>
        <taxon>Tylenchina</taxon>
        <taxon>Panagrolaimomorpha</taxon>
        <taxon>Strongyloidoidea</taxon>
        <taxon>Steinernematidae</taxon>
        <taxon>Steinernema</taxon>
    </lineage>
</organism>
<dbReference type="AlphaFoldDB" id="A0A4U5PAQ4"/>